<dbReference type="PANTHER" id="PTHR46066:SF2">
    <property type="entry name" value="CHITINASE DOMAIN-CONTAINING PROTEIN 1"/>
    <property type="match status" value="1"/>
</dbReference>
<dbReference type="SMART" id="SM00636">
    <property type="entry name" value="Glyco_18"/>
    <property type="match status" value="1"/>
</dbReference>
<reference evidence="5 6" key="1">
    <citation type="submission" date="2019-03" db="EMBL/GenBank/DDBJ databases">
        <authorList>
            <person name="He R.-H."/>
        </authorList>
    </citation>
    <scope>NUCLEOTIDE SEQUENCE [LARGE SCALE GENOMIC DNA]</scope>
    <source>
        <strain evidence="6">SH 714</strain>
    </source>
</reference>
<feature type="transmembrane region" description="Helical" evidence="2">
    <location>
        <begin position="35"/>
        <end position="58"/>
    </location>
</feature>
<dbReference type="Gene3D" id="3.20.20.80">
    <property type="entry name" value="Glycosidases"/>
    <property type="match status" value="1"/>
</dbReference>
<dbReference type="PROSITE" id="PS51910">
    <property type="entry name" value="GH18_2"/>
    <property type="match status" value="1"/>
</dbReference>
<dbReference type="PANTHER" id="PTHR46066">
    <property type="entry name" value="CHITINASE DOMAIN-CONTAINING PROTEIN 1 FAMILY MEMBER"/>
    <property type="match status" value="1"/>
</dbReference>
<dbReference type="Proteomes" id="UP000297975">
    <property type="component" value="Unassembled WGS sequence"/>
</dbReference>
<dbReference type="InterPro" id="IPR029070">
    <property type="entry name" value="Chitinase_insertion_sf"/>
</dbReference>
<keyword evidence="6" id="KW-1185">Reference proteome</keyword>
<organism evidence="5 6">
    <name type="scientific">Filobacillus milosensis</name>
    <dbReference type="NCBI Taxonomy" id="94137"/>
    <lineage>
        <taxon>Bacteria</taxon>
        <taxon>Bacillati</taxon>
        <taxon>Bacillota</taxon>
        <taxon>Bacilli</taxon>
        <taxon>Bacillales</taxon>
        <taxon>Bacillaceae</taxon>
        <taxon>Filobacillus</taxon>
    </lineage>
</organism>
<feature type="domain" description="GH18" evidence="4">
    <location>
        <begin position="139"/>
        <end position="469"/>
    </location>
</feature>
<dbReference type="InterPro" id="IPR011583">
    <property type="entry name" value="Chitinase_II/V-like_cat"/>
</dbReference>
<sequence>MISVLFYSTYPIYKKAFTKHTNISQRFGGTIMKKIITILLVLMLITPITSQASIIYVVKPGDTLYQISQQYDVNPNEISKINGITGDQLVPGQSLVLNTDQYIGEDNESFLEIANRHQLSIFHLLQHNDFNALINPAGKKITIPKPQKSDITISSFASPSDIADGISGRKYNFLNQIAAFEYHPDEQGHLSQLDQMESFKNILWRNDVTPFVTVTNISDKGFDPHLARELLKSDKKTKVLINDIYNKLNEFDLKGVVIDFEGLAPKDRPLFNQFIKKLTNKLQPAGMKVAIAVPPLQSDRSPSWNAAYDYKTLGHYVDFIFLMTYDWHWRGGEPGPIAPINQVEKTLDYAASVMPKDKIILGIPLYAYDWPSLWPLNIGTGQAQAYSQHKAIEKALKHGSPIHYDAQSETPWFIYKDEHGFKHEVWFEDARSLLAKYEMVKKFDIRGIGGWQMMFNFPQSEHLIIEYFN</sequence>
<evidence type="ECO:0000313" key="5">
    <source>
        <dbReference type="EMBL" id="TFB13289.1"/>
    </source>
</evidence>
<gene>
    <name evidence="5" type="ORF">E3U55_16285</name>
</gene>
<dbReference type="OrthoDB" id="9769314at2"/>
<dbReference type="SUPFAM" id="SSF51445">
    <property type="entry name" value="(Trans)glycosidases"/>
    <property type="match status" value="1"/>
</dbReference>
<name>A0A4Y8IED4_9BACI</name>
<dbReference type="InterPro" id="IPR018392">
    <property type="entry name" value="LysM"/>
</dbReference>
<evidence type="ECO:0000259" key="3">
    <source>
        <dbReference type="PROSITE" id="PS51782"/>
    </source>
</evidence>
<dbReference type="InterPro" id="IPR036779">
    <property type="entry name" value="LysM_dom_sf"/>
</dbReference>
<dbReference type="AlphaFoldDB" id="A0A4Y8IED4"/>
<dbReference type="GO" id="GO:0012505">
    <property type="term" value="C:endomembrane system"/>
    <property type="evidence" value="ECO:0007669"/>
    <property type="project" value="TreeGrafter"/>
</dbReference>
<comment type="caution">
    <text evidence="5">The sequence shown here is derived from an EMBL/GenBank/DDBJ whole genome shotgun (WGS) entry which is preliminary data.</text>
</comment>
<dbReference type="PROSITE" id="PS51782">
    <property type="entry name" value="LYSM"/>
    <property type="match status" value="1"/>
</dbReference>
<evidence type="ECO:0000313" key="6">
    <source>
        <dbReference type="Proteomes" id="UP000297975"/>
    </source>
</evidence>
<dbReference type="InterPro" id="IPR001223">
    <property type="entry name" value="Glyco_hydro18_cat"/>
</dbReference>
<evidence type="ECO:0000259" key="4">
    <source>
        <dbReference type="PROSITE" id="PS51910"/>
    </source>
</evidence>
<feature type="domain" description="LysM" evidence="3">
    <location>
        <begin position="54"/>
        <end position="97"/>
    </location>
</feature>
<dbReference type="CDD" id="cd00118">
    <property type="entry name" value="LysM"/>
    <property type="match status" value="1"/>
</dbReference>
<dbReference type="GO" id="GO:0016798">
    <property type="term" value="F:hydrolase activity, acting on glycosyl bonds"/>
    <property type="evidence" value="ECO:0007669"/>
    <property type="project" value="UniProtKB-KW"/>
</dbReference>
<protein>
    <submittedName>
        <fullName evidence="5">LysM peptidoglycan-binding domain-containing protein</fullName>
    </submittedName>
</protein>
<dbReference type="Pfam" id="PF00704">
    <property type="entry name" value="Glyco_hydro_18"/>
    <property type="match status" value="1"/>
</dbReference>
<dbReference type="InterPro" id="IPR017853">
    <property type="entry name" value="GH"/>
</dbReference>
<keyword evidence="1" id="KW-0378">Hydrolase</keyword>
<dbReference type="Gene3D" id="3.10.50.10">
    <property type="match status" value="1"/>
</dbReference>
<dbReference type="EMBL" id="SOPW01000027">
    <property type="protein sequence ID" value="TFB13289.1"/>
    <property type="molecule type" value="Genomic_DNA"/>
</dbReference>
<evidence type="ECO:0000256" key="2">
    <source>
        <dbReference type="SAM" id="Phobius"/>
    </source>
</evidence>
<evidence type="ECO:0000256" key="1">
    <source>
        <dbReference type="ARBA" id="ARBA00023295"/>
    </source>
</evidence>
<dbReference type="Gene3D" id="3.10.350.10">
    <property type="entry name" value="LysM domain"/>
    <property type="match status" value="1"/>
</dbReference>
<proteinExistence type="predicted"/>
<dbReference type="GO" id="GO:0070492">
    <property type="term" value="F:oligosaccharide binding"/>
    <property type="evidence" value="ECO:0007669"/>
    <property type="project" value="TreeGrafter"/>
</dbReference>
<dbReference type="GO" id="GO:0008061">
    <property type="term" value="F:chitin binding"/>
    <property type="evidence" value="ECO:0007669"/>
    <property type="project" value="InterPro"/>
</dbReference>
<keyword evidence="2" id="KW-0812">Transmembrane</keyword>
<dbReference type="GO" id="GO:0005975">
    <property type="term" value="P:carbohydrate metabolic process"/>
    <property type="evidence" value="ECO:0007669"/>
    <property type="project" value="InterPro"/>
</dbReference>
<accession>A0A4Y8IED4</accession>
<keyword evidence="2" id="KW-1133">Transmembrane helix</keyword>
<keyword evidence="2" id="KW-0472">Membrane</keyword>
<keyword evidence="1" id="KW-0326">Glycosidase</keyword>
<dbReference type="SUPFAM" id="SSF54106">
    <property type="entry name" value="LysM domain"/>
    <property type="match status" value="1"/>
</dbReference>
<dbReference type="SMART" id="SM00257">
    <property type="entry name" value="LysM"/>
    <property type="match status" value="1"/>
</dbReference>
<dbReference type="Pfam" id="PF01476">
    <property type="entry name" value="LysM"/>
    <property type="match status" value="1"/>
</dbReference>